<feature type="transmembrane region" description="Helical" evidence="9">
    <location>
        <begin position="397"/>
        <end position="430"/>
    </location>
</feature>
<dbReference type="EMBL" id="JBBVUL010000006">
    <property type="protein sequence ID" value="MEL0565123.1"/>
    <property type="molecule type" value="Genomic_DNA"/>
</dbReference>
<dbReference type="InterPro" id="IPR002293">
    <property type="entry name" value="AA/rel_permease1"/>
</dbReference>
<feature type="transmembrane region" description="Helical" evidence="9">
    <location>
        <begin position="166"/>
        <end position="187"/>
    </location>
</feature>
<dbReference type="GO" id="GO:0006865">
    <property type="term" value="P:amino acid transport"/>
    <property type="evidence" value="ECO:0007669"/>
    <property type="project" value="UniProtKB-KW"/>
</dbReference>
<dbReference type="Pfam" id="PF13520">
    <property type="entry name" value="AA_permease_2"/>
    <property type="match status" value="1"/>
</dbReference>
<feature type="transmembrane region" description="Helical" evidence="9">
    <location>
        <begin position="283"/>
        <end position="310"/>
    </location>
</feature>
<gene>
    <name evidence="11" type="ORF">AAC431_04180</name>
    <name evidence="10" type="ORF">F6H94_03475</name>
</gene>
<feature type="transmembrane region" description="Helical" evidence="9">
    <location>
        <begin position="239"/>
        <end position="263"/>
    </location>
</feature>
<keyword evidence="7 9" id="KW-1133">Transmembrane helix</keyword>
<feature type="transmembrane region" description="Helical" evidence="9">
    <location>
        <begin position="340"/>
        <end position="358"/>
    </location>
</feature>
<feature type="transmembrane region" description="Helical" evidence="9">
    <location>
        <begin position="43"/>
        <end position="61"/>
    </location>
</feature>
<name>A0A5N1IH59_LACJE</name>
<feature type="transmembrane region" description="Helical" evidence="9">
    <location>
        <begin position="364"/>
        <end position="385"/>
    </location>
</feature>
<evidence type="ECO:0000313" key="13">
    <source>
        <dbReference type="Proteomes" id="UP001385848"/>
    </source>
</evidence>
<dbReference type="PANTHER" id="PTHR42770">
    <property type="entry name" value="AMINO ACID TRANSPORTER-RELATED"/>
    <property type="match status" value="1"/>
</dbReference>
<keyword evidence="4" id="KW-1003">Cell membrane</keyword>
<dbReference type="AlphaFoldDB" id="A0A5N1IH59"/>
<dbReference type="EMBL" id="VYWW01000010">
    <property type="protein sequence ID" value="KAA9323271.1"/>
    <property type="molecule type" value="Genomic_DNA"/>
</dbReference>
<evidence type="ECO:0000256" key="2">
    <source>
        <dbReference type="ARBA" id="ARBA00008220"/>
    </source>
</evidence>
<dbReference type="NCBIfam" id="TIGR00905">
    <property type="entry name" value="2A0302"/>
    <property type="match status" value="1"/>
</dbReference>
<evidence type="ECO:0000256" key="4">
    <source>
        <dbReference type="ARBA" id="ARBA00022475"/>
    </source>
</evidence>
<dbReference type="Gene3D" id="1.20.1740.10">
    <property type="entry name" value="Amino acid/polyamine transporter I"/>
    <property type="match status" value="1"/>
</dbReference>
<feature type="transmembrane region" description="Helical" evidence="9">
    <location>
        <begin position="207"/>
        <end position="227"/>
    </location>
</feature>
<dbReference type="PANTHER" id="PTHR42770:SF4">
    <property type="entry name" value="ARGININE_ORNITHINE ANTIPORTER-RELATED"/>
    <property type="match status" value="1"/>
</dbReference>
<keyword evidence="5 9" id="KW-0812">Transmembrane</keyword>
<keyword evidence="6" id="KW-0029">Amino-acid transport</keyword>
<dbReference type="Proteomes" id="UP001385848">
    <property type="component" value="Unassembled WGS sequence"/>
</dbReference>
<comment type="caution">
    <text evidence="10">The sequence shown here is derived from an EMBL/GenBank/DDBJ whole genome shotgun (WGS) entry which is preliminary data.</text>
</comment>
<evidence type="ECO:0000256" key="7">
    <source>
        <dbReference type="ARBA" id="ARBA00022989"/>
    </source>
</evidence>
<protein>
    <submittedName>
        <fullName evidence="10">Amino acid permease</fullName>
    </submittedName>
    <submittedName>
        <fullName evidence="11">Basic amino acid/polyamine antiporter</fullName>
    </submittedName>
</protein>
<dbReference type="OrthoDB" id="9762947at2"/>
<dbReference type="GeneID" id="31743438"/>
<evidence type="ECO:0000256" key="5">
    <source>
        <dbReference type="ARBA" id="ARBA00022692"/>
    </source>
</evidence>
<dbReference type="InterPro" id="IPR050367">
    <property type="entry name" value="APC_superfamily"/>
</dbReference>
<comment type="subcellular location">
    <subcellularLocation>
        <location evidence="1">Cell membrane</location>
        <topology evidence="1">Multi-pass membrane protein</topology>
    </subcellularLocation>
</comment>
<feature type="transmembrane region" description="Helical" evidence="9">
    <location>
        <begin position="100"/>
        <end position="121"/>
    </location>
</feature>
<keyword evidence="8 9" id="KW-0472">Membrane</keyword>
<comment type="similarity">
    <text evidence="2">Belongs to the amino acid-polyamine-organocation (APC) superfamily. Basic amino acid/polyamine antiporter (APA) (TC 2.A.3.2) family.</text>
</comment>
<evidence type="ECO:0000313" key="11">
    <source>
        <dbReference type="EMBL" id="MEL0565123.1"/>
    </source>
</evidence>
<dbReference type="KEGG" id="lje:BUE77_06880"/>
<dbReference type="GO" id="GO:0022857">
    <property type="term" value="F:transmembrane transporter activity"/>
    <property type="evidence" value="ECO:0007669"/>
    <property type="project" value="InterPro"/>
</dbReference>
<dbReference type="InterPro" id="IPR004754">
    <property type="entry name" value="Amino_acid_antiprt"/>
</dbReference>
<evidence type="ECO:0000256" key="3">
    <source>
        <dbReference type="ARBA" id="ARBA00022448"/>
    </source>
</evidence>
<feature type="transmembrane region" description="Helical" evidence="9">
    <location>
        <begin position="450"/>
        <end position="471"/>
    </location>
</feature>
<evidence type="ECO:0000256" key="1">
    <source>
        <dbReference type="ARBA" id="ARBA00004651"/>
    </source>
</evidence>
<evidence type="ECO:0000313" key="12">
    <source>
        <dbReference type="Proteomes" id="UP000327236"/>
    </source>
</evidence>
<dbReference type="PIRSF" id="PIRSF006060">
    <property type="entry name" value="AA_transporter"/>
    <property type="match status" value="1"/>
</dbReference>
<dbReference type="GO" id="GO:0005886">
    <property type="term" value="C:plasma membrane"/>
    <property type="evidence" value="ECO:0007669"/>
    <property type="project" value="UniProtKB-SubCell"/>
</dbReference>
<feature type="transmembrane region" description="Helical" evidence="9">
    <location>
        <begin position="127"/>
        <end position="145"/>
    </location>
</feature>
<reference evidence="10 12" key="1">
    <citation type="submission" date="2019-09" db="EMBL/GenBank/DDBJ databases">
        <title>Draft genome sequence assemblies of isolates from the urinary tract.</title>
        <authorList>
            <person name="Mores C.R."/>
            <person name="Putonti C."/>
            <person name="Wolfe A.J."/>
        </authorList>
    </citation>
    <scope>NUCLEOTIDE SEQUENCE [LARGE SCALE GENOMIC DNA]</scope>
    <source>
        <strain evidence="10 12">UMB246</strain>
    </source>
</reference>
<reference evidence="11 13" key="2">
    <citation type="submission" date="2024-04" db="EMBL/GenBank/DDBJ databases">
        <title>Three lactobacilli isolated from voided urine samples from females with type 2 diabetes.</title>
        <authorList>
            <person name="Kula A."/>
            <person name="Stegman N."/>
            <person name="Putonti C."/>
        </authorList>
    </citation>
    <scope>NUCLEOTIDE SEQUENCE [LARGE SCALE GENOMIC DNA]</scope>
    <source>
        <strain evidence="11 13">1855</strain>
    </source>
</reference>
<evidence type="ECO:0000313" key="10">
    <source>
        <dbReference type="EMBL" id="KAA9323271.1"/>
    </source>
</evidence>
<proteinExistence type="inferred from homology"/>
<evidence type="ECO:0000256" key="6">
    <source>
        <dbReference type="ARBA" id="ARBA00022970"/>
    </source>
</evidence>
<feature type="transmembrane region" description="Helical" evidence="9">
    <location>
        <begin position="12"/>
        <end position="31"/>
    </location>
</feature>
<keyword evidence="13" id="KW-1185">Reference proteome</keyword>
<dbReference type="RefSeq" id="WP_006585719.1">
    <property type="nucleotide sequence ID" value="NZ_CATOUV010000001.1"/>
</dbReference>
<evidence type="ECO:0000256" key="9">
    <source>
        <dbReference type="SAM" id="Phobius"/>
    </source>
</evidence>
<sequence length="475" mass="52166">MRTIKKRAIGKLELVALIVSSCIGAGIFGITTDISTAAAPGPALLAWLFVGLGILFLVLSLNNLSQKRPELESGVFSYAHEALGPLAEFIAGWTYWLSDWLGNIAIATMMMSALGTFFPIFGNGQTIVAILFAIVVGWVLTYLVNEGVENATFINTIGTFFKVCPLILFLIFVTISFKAGLFTANFWGNAVDNLNNSFKAGNLWTQIRSSLLTMIWVFIGIEGASVMAHRAKTRKEAEYASIVAFILLFLVYVLISILPYGVMTQAQLAKVGQPALGAILTKIIGWPGAIIINIGLIVSTFISWLSWTLLPAESTMLLARDKVLPPFWGKTNKKGAPKDSLILTASLQSIFLFSLLFTKQAYEFAYSLCVAASLFTYLFVCIYQIKLSRKENNWGQLLIGLLGAVFQLCCMILAGWQQVLLVAVSFIPGFYLYYKARKYYKKAISLPEKLVMIFLLLLGVLAIYLVIVGVIKISG</sequence>
<accession>A0A5N1IH59</accession>
<evidence type="ECO:0000256" key="8">
    <source>
        <dbReference type="ARBA" id="ARBA00023136"/>
    </source>
</evidence>
<organism evidence="10 12">
    <name type="scientific">Lactobacillus jensenii</name>
    <dbReference type="NCBI Taxonomy" id="109790"/>
    <lineage>
        <taxon>Bacteria</taxon>
        <taxon>Bacillati</taxon>
        <taxon>Bacillota</taxon>
        <taxon>Bacilli</taxon>
        <taxon>Lactobacillales</taxon>
        <taxon>Lactobacillaceae</taxon>
        <taxon>Lactobacillus</taxon>
    </lineage>
</organism>
<keyword evidence="3" id="KW-0813">Transport</keyword>
<dbReference type="Proteomes" id="UP000327236">
    <property type="component" value="Unassembled WGS sequence"/>
</dbReference>